<protein>
    <submittedName>
        <fullName evidence="2">D-alanyl-D-alanine carboxypeptidase</fullName>
        <ecNumber evidence="2">3.4.16.4</ecNumber>
    </submittedName>
</protein>
<evidence type="ECO:0000259" key="1">
    <source>
        <dbReference type="Pfam" id="PF02557"/>
    </source>
</evidence>
<dbReference type="Proteomes" id="UP001267290">
    <property type="component" value="Unassembled WGS sequence"/>
</dbReference>
<dbReference type="SUPFAM" id="SSF55166">
    <property type="entry name" value="Hedgehog/DD-peptidase"/>
    <property type="match status" value="1"/>
</dbReference>
<dbReference type="PANTHER" id="PTHR34385">
    <property type="entry name" value="D-ALANYL-D-ALANINE CARBOXYPEPTIDASE"/>
    <property type="match status" value="1"/>
</dbReference>
<dbReference type="GO" id="GO:0009002">
    <property type="term" value="F:serine-type D-Ala-D-Ala carboxypeptidase activity"/>
    <property type="evidence" value="ECO:0007669"/>
    <property type="project" value="UniProtKB-EC"/>
</dbReference>
<dbReference type="Gene3D" id="3.30.200.180">
    <property type="match status" value="1"/>
</dbReference>
<dbReference type="InterPro" id="IPR003709">
    <property type="entry name" value="VanY-like_core_dom"/>
</dbReference>
<feature type="domain" description="D-alanyl-D-alanine carboxypeptidase-like core" evidence="1">
    <location>
        <begin position="101"/>
        <end position="215"/>
    </location>
</feature>
<accession>A0ABU1NRI5</accession>
<dbReference type="RefSeq" id="WP_310224290.1">
    <property type="nucleotide sequence ID" value="NZ_JAVDSB010000001.1"/>
</dbReference>
<dbReference type="CDD" id="cd14852">
    <property type="entry name" value="LD-carboxypeptidase"/>
    <property type="match status" value="1"/>
</dbReference>
<gene>
    <name evidence="2" type="ORF">J2736_001147</name>
</gene>
<sequence>MKKWVFWFVIVALLGYEAYQQHKAPREKVEQSQVVNTAYAATSPGKGLTIKVTKDQIYQGSLVLINNDYPIHSGGMQPDILNLFENKELVKGFGILDNTVRLSRTVVESFTTMIQAAAKDGVRHFMINSGYRDNKEQSQLYKDMGANYALPAGHSEHNLGLGLDIGSTQGEMSQSDEGEWLIRNAADYGFILRYPKDKTAITGIQFEPWHFRYVGLPHSVIMKQMNLSLEEYLAYLKQQKNITTKVKGKIYEISYHPITQNSTIQVPNNRSYTLSGNNMDGIIVTVLP</sequence>
<dbReference type="InterPro" id="IPR058193">
    <property type="entry name" value="VanY/YodJ_core_dom"/>
</dbReference>
<dbReference type="InterPro" id="IPR009045">
    <property type="entry name" value="Zn_M74/Hedgehog-like"/>
</dbReference>
<keyword evidence="3" id="KW-1185">Reference proteome</keyword>
<dbReference type="EC" id="3.4.16.4" evidence="2"/>
<evidence type="ECO:0000313" key="3">
    <source>
        <dbReference type="Proteomes" id="UP001267290"/>
    </source>
</evidence>
<name>A0ABU1NRI5_9BACL</name>
<dbReference type="Pfam" id="PF02557">
    <property type="entry name" value="VanY"/>
    <property type="match status" value="1"/>
</dbReference>
<organism evidence="2 3">
    <name type="scientific">Paenibacillus qinlingensis</name>
    <dbReference type="NCBI Taxonomy" id="1837343"/>
    <lineage>
        <taxon>Bacteria</taxon>
        <taxon>Bacillati</taxon>
        <taxon>Bacillota</taxon>
        <taxon>Bacilli</taxon>
        <taxon>Bacillales</taxon>
        <taxon>Paenibacillaceae</taxon>
        <taxon>Paenibacillus</taxon>
    </lineage>
</organism>
<dbReference type="InterPro" id="IPR052179">
    <property type="entry name" value="DD-CPase-like"/>
</dbReference>
<evidence type="ECO:0000313" key="2">
    <source>
        <dbReference type="EMBL" id="MDR6549964.1"/>
    </source>
</evidence>
<proteinExistence type="predicted"/>
<keyword evidence="2" id="KW-0378">Hydrolase</keyword>
<keyword evidence="2" id="KW-0121">Carboxypeptidase</keyword>
<dbReference type="Gene3D" id="3.30.1380.10">
    <property type="match status" value="1"/>
</dbReference>
<reference evidence="2 3" key="1">
    <citation type="submission" date="2023-07" db="EMBL/GenBank/DDBJ databases">
        <title>Sorghum-associated microbial communities from plants grown in Nebraska, USA.</title>
        <authorList>
            <person name="Schachtman D."/>
        </authorList>
    </citation>
    <scope>NUCLEOTIDE SEQUENCE [LARGE SCALE GENOMIC DNA]</scope>
    <source>
        <strain evidence="2 3">CC258</strain>
    </source>
</reference>
<keyword evidence="2" id="KW-0645">Protease</keyword>
<comment type="caution">
    <text evidence="2">The sequence shown here is derived from an EMBL/GenBank/DDBJ whole genome shotgun (WGS) entry which is preliminary data.</text>
</comment>
<dbReference type="PANTHER" id="PTHR34385:SF1">
    <property type="entry name" value="PEPTIDOGLYCAN L-ALANYL-D-GLUTAMATE ENDOPEPTIDASE CWLK"/>
    <property type="match status" value="1"/>
</dbReference>
<dbReference type="EMBL" id="JAVDSB010000001">
    <property type="protein sequence ID" value="MDR6549964.1"/>
    <property type="molecule type" value="Genomic_DNA"/>
</dbReference>